<dbReference type="OrthoDB" id="9801333at2"/>
<dbReference type="HAMAP" id="MF_00294">
    <property type="entry name" value="Ribosomal_bL33"/>
    <property type="match status" value="1"/>
</dbReference>
<reference evidence="6 7" key="1">
    <citation type="submission" date="2018-03" db="EMBL/GenBank/DDBJ databases">
        <title>Bacillus urumqiensis sp. nov., a moderately haloalkaliphilic bacterium isolated from a salt lake.</title>
        <authorList>
            <person name="Zhao B."/>
            <person name="Liao Z."/>
        </authorList>
    </citation>
    <scope>NUCLEOTIDE SEQUENCE [LARGE SCALE GENOMIC DNA]</scope>
    <source>
        <strain evidence="6 7">BZ-SZ-XJ18</strain>
    </source>
</reference>
<comment type="similarity">
    <text evidence="1 5">Belongs to the bacterial ribosomal protein bL33 family.</text>
</comment>
<dbReference type="GO" id="GO:0003735">
    <property type="term" value="F:structural constituent of ribosome"/>
    <property type="evidence" value="ECO:0007669"/>
    <property type="project" value="InterPro"/>
</dbReference>
<dbReference type="GO" id="GO:0005737">
    <property type="term" value="C:cytoplasm"/>
    <property type="evidence" value="ECO:0007669"/>
    <property type="project" value="UniProtKB-ARBA"/>
</dbReference>
<evidence type="ECO:0000256" key="3">
    <source>
        <dbReference type="ARBA" id="ARBA00023274"/>
    </source>
</evidence>
<dbReference type="Gene3D" id="2.20.28.120">
    <property type="entry name" value="Ribosomal protein L33"/>
    <property type="match status" value="1"/>
</dbReference>
<protein>
    <recommendedName>
        <fullName evidence="4 5">Large ribosomal subunit protein bL33</fullName>
    </recommendedName>
</protein>
<dbReference type="GO" id="GO:0005840">
    <property type="term" value="C:ribosome"/>
    <property type="evidence" value="ECO:0007669"/>
    <property type="project" value="UniProtKB-KW"/>
</dbReference>
<dbReference type="GO" id="GO:0006412">
    <property type="term" value="P:translation"/>
    <property type="evidence" value="ECO:0007669"/>
    <property type="project" value="UniProtKB-UniRule"/>
</dbReference>
<dbReference type="GO" id="GO:1990904">
    <property type="term" value="C:ribonucleoprotein complex"/>
    <property type="evidence" value="ECO:0007669"/>
    <property type="project" value="UniProtKB-KW"/>
</dbReference>
<organism evidence="6 7">
    <name type="scientific">Alkalicoccus urumqiensis</name>
    <name type="common">Bacillus urumqiensis</name>
    <dbReference type="NCBI Taxonomy" id="1548213"/>
    <lineage>
        <taxon>Bacteria</taxon>
        <taxon>Bacillati</taxon>
        <taxon>Bacillota</taxon>
        <taxon>Bacilli</taxon>
        <taxon>Bacillales</taxon>
        <taxon>Bacillaceae</taxon>
        <taxon>Alkalicoccus</taxon>
    </lineage>
</organism>
<dbReference type="EMBL" id="PVNS01000014">
    <property type="protein sequence ID" value="PRO64624.1"/>
    <property type="molecule type" value="Genomic_DNA"/>
</dbReference>
<proteinExistence type="inferred from homology"/>
<evidence type="ECO:0000313" key="7">
    <source>
        <dbReference type="Proteomes" id="UP000243650"/>
    </source>
</evidence>
<dbReference type="AlphaFoldDB" id="A0A2P6MEB2"/>
<dbReference type="InterPro" id="IPR001705">
    <property type="entry name" value="Ribosomal_bL33"/>
</dbReference>
<evidence type="ECO:0000256" key="5">
    <source>
        <dbReference type="HAMAP-Rule" id="MF_00294"/>
    </source>
</evidence>
<gene>
    <name evidence="5 6" type="primary">rpmG</name>
    <name evidence="6" type="ORF">C6I21_14105</name>
</gene>
<keyword evidence="3 5" id="KW-0687">Ribonucleoprotein</keyword>
<evidence type="ECO:0000256" key="1">
    <source>
        <dbReference type="ARBA" id="ARBA00007596"/>
    </source>
</evidence>
<dbReference type="Proteomes" id="UP000243650">
    <property type="component" value="Unassembled WGS sequence"/>
</dbReference>
<dbReference type="NCBIfam" id="NF001764">
    <property type="entry name" value="PRK00504.1"/>
    <property type="match status" value="1"/>
</dbReference>
<evidence type="ECO:0000256" key="2">
    <source>
        <dbReference type="ARBA" id="ARBA00022980"/>
    </source>
</evidence>
<dbReference type="InterPro" id="IPR011332">
    <property type="entry name" value="Ribosomal_zn-bd"/>
</dbReference>
<accession>A0A2P6MEB2</accession>
<keyword evidence="2 5" id="KW-0689">Ribosomal protein</keyword>
<dbReference type="NCBIfam" id="TIGR01023">
    <property type="entry name" value="rpmG_bact"/>
    <property type="match status" value="1"/>
</dbReference>
<comment type="caution">
    <text evidence="6">The sequence shown here is derived from an EMBL/GenBank/DDBJ whole genome shotgun (WGS) entry which is preliminary data.</text>
</comment>
<dbReference type="Pfam" id="PF00471">
    <property type="entry name" value="Ribosomal_L33"/>
    <property type="match status" value="1"/>
</dbReference>
<sequence length="48" mass="5542">MQKTTLACTICLTRNYTTTKSANDQHKRLQIKKYCTTCGKHTLHAETR</sequence>
<evidence type="ECO:0000256" key="4">
    <source>
        <dbReference type="ARBA" id="ARBA00035176"/>
    </source>
</evidence>
<dbReference type="InterPro" id="IPR038584">
    <property type="entry name" value="Ribosomal_bL33_sf"/>
</dbReference>
<keyword evidence="7" id="KW-1185">Reference proteome</keyword>
<name>A0A2P6MEB2_ALKUR</name>
<dbReference type="RefSeq" id="WP_105960115.1">
    <property type="nucleotide sequence ID" value="NZ_PVNS01000014.1"/>
</dbReference>
<evidence type="ECO:0000313" key="6">
    <source>
        <dbReference type="EMBL" id="PRO64624.1"/>
    </source>
</evidence>
<dbReference type="SUPFAM" id="SSF57829">
    <property type="entry name" value="Zn-binding ribosomal proteins"/>
    <property type="match status" value="1"/>
</dbReference>